<dbReference type="PROSITE" id="PS51257">
    <property type="entry name" value="PROKAR_LIPOPROTEIN"/>
    <property type="match status" value="1"/>
</dbReference>
<protein>
    <recommendedName>
        <fullName evidence="4">Lipoprotein</fullName>
    </recommendedName>
</protein>
<feature type="chain" id="PRO_5041297552" description="Lipoprotein" evidence="1">
    <location>
        <begin position="21"/>
        <end position="183"/>
    </location>
</feature>
<dbReference type="AlphaFoldDB" id="A0AA42IW49"/>
<accession>A0AA42IW49</accession>
<evidence type="ECO:0008006" key="4">
    <source>
        <dbReference type="Google" id="ProtNLM"/>
    </source>
</evidence>
<sequence length="183" mass="19567">MNKVLSVAVLCAAMSGCSMVAPPYQASMDNVTALKKAGDFTAKVGEFKSEPSKENANPISLRGSKLSSPYNNSYSAYLAEALKQELTLAGKYSDQSSVEVSGTLLKNDMSVPMGTGTGIVEARFIVTNAGTVKYDQVKTAKHEWPSSFVAAVALPRAIEEYRNLVSKLITDVFSDPAFLNALK</sequence>
<organism evidence="2 3">
    <name type="scientific">Achromobacter spanius</name>
    <dbReference type="NCBI Taxonomy" id="217203"/>
    <lineage>
        <taxon>Bacteria</taxon>
        <taxon>Pseudomonadati</taxon>
        <taxon>Pseudomonadota</taxon>
        <taxon>Betaproteobacteria</taxon>
        <taxon>Burkholderiales</taxon>
        <taxon>Alcaligenaceae</taxon>
        <taxon>Achromobacter</taxon>
    </lineage>
</organism>
<reference evidence="2" key="1">
    <citation type="submission" date="2022-09" db="EMBL/GenBank/DDBJ databases">
        <title>Intensive care unit water sources are persistently colonized with multi-drug resistant bacteria and are the site of extensive horizontal gene transfer of antibiotic resistance genes.</title>
        <authorList>
            <person name="Diorio-Toth L."/>
        </authorList>
    </citation>
    <scope>NUCLEOTIDE SEQUENCE</scope>
    <source>
        <strain evidence="2">GD03843</strain>
    </source>
</reference>
<feature type="signal peptide" evidence="1">
    <location>
        <begin position="1"/>
        <end position="20"/>
    </location>
</feature>
<proteinExistence type="predicted"/>
<keyword evidence="1" id="KW-0732">Signal</keyword>
<comment type="caution">
    <text evidence="2">The sequence shown here is derived from an EMBL/GenBank/DDBJ whole genome shotgun (WGS) entry which is preliminary data.</text>
</comment>
<dbReference type="Proteomes" id="UP001161094">
    <property type="component" value="Unassembled WGS sequence"/>
</dbReference>
<dbReference type="RefSeq" id="WP_279994948.1">
    <property type="nucleotide sequence ID" value="NZ_JAOCDZ010000005.1"/>
</dbReference>
<dbReference type="EMBL" id="JAOCDZ010000005">
    <property type="protein sequence ID" value="MDH0736037.1"/>
    <property type="molecule type" value="Genomic_DNA"/>
</dbReference>
<evidence type="ECO:0000313" key="2">
    <source>
        <dbReference type="EMBL" id="MDH0736037.1"/>
    </source>
</evidence>
<evidence type="ECO:0000256" key="1">
    <source>
        <dbReference type="SAM" id="SignalP"/>
    </source>
</evidence>
<gene>
    <name evidence="2" type="ORF">N5D93_09470</name>
</gene>
<evidence type="ECO:0000313" key="3">
    <source>
        <dbReference type="Proteomes" id="UP001161094"/>
    </source>
</evidence>
<name>A0AA42IW49_9BURK</name>